<dbReference type="EMBL" id="NVSR01000001">
    <property type="protein sequence ID" value="PCI30912.1"/>
    <property type="molecule type" value="Genomic_DNA"/>
</dbReference>
<evidence type="ECO:0000313" key="3">
    <source>
        <dbReference type="EMBL" id="PCI30912.1"/>
    </source>
</evidence>
<proteinExistence type="predicted"/>
<feature type="transmembrane region" description="Helical" evidence="2">
    <location>
        <begin position="123"/>
        <end position="146"/>
    </location>
</feature>
<reference evidence="4" key="1">
    <citation type="submission" date="2017-08" db="EMBL/GenBank/DDBJ databases">
        <title>A dynamic microbial community with high functional redundancy inhabits the cold, oxic subseafloor aquifer.</title>
        <authorList>
            <person name="Tully B.J."/>
            <person name="Wheat C.G."/>
            <person name="Glazer B.T."/>
            <person name="Huber J.A."/>
        </authorList>
    </citation>
    <scope>NUCLEOTIDE SEQUENCE [LARGE SCALE GENOMIC DNA]</scope>
</reference>
<feature type="transmembrane region" description="Helical" evidence="2">
    <location>
        <begin position="95"/>
        <end position="117"/>
    </location>
</feature>
<feature type="compositionally biased region" description="Polar residues" evidence="1">
    <location>
        <begin position="1"/>
        <end position="20"/>
    </location>
</feature>
<comment type="caution">
    <text evidence="3">The sequence shown here is derived from an EMBL/GenBank/DDBJ whole genome shotgun (WGS) entry which is preliminary data.</text>
</comment>
<feature type="transmembrane region" description="Helical" evidence="2">
    <location>
        <begin position="167"/>
        <end position="189"/>
    </location>
</feature>
<feature type="compositionally biased region" description="Basic and acidic residues" evidence="1">
    <location>
        <begin position="21"/>
        <end position="46"/>
    </location>
</feature>
<keyword evidence="2" id="KW-1133">Transmembrane helix</keyword>
<evidence type="ECO:0000256" key="1">
    <source>
        <dbReference type="SAM" id="MobiDB-lite"/>
    </source>
</evidence>
<keyword evidence="2" id="KW-0812">Transmembrane</keyword>
<organism evidence="3 4">
    <name type="scientific">SAR324 cluster bacterium</name>
    <dbReference type="NCBI Taxonomy" id="2024889"/>
    <lineage>
        <taxon>Bacteria</taxon>
        <taxon>Deltaproteobacteria</taxon>
        <taxon>SAR324 cluster</taxon>
    </lineage>
</organism>
<accession>A0A2A4TBK5</accession>
<dbReference type="Proteomes" id="UP000218113">
    <property type="component" value="Unassembled WGS sequence"/>
</dbReference>
<sequence length="276" mass="32525">MESNNYGSGSGNWKNSSDNSRGMKEKDSFHHWDEKNKWEGGQKGERGPRSKYFIWTQLQEAQDRLHGLYSEMTDFLEFNVATITESEFRDAPIRLIWTATSAIFLFIMGYILVTGLLVMDIPFIVVTPIYFFYWSLTLVFPLYVIHDGRKWVSGKKRTGRYFKQISNTWKGVTVSNLLLLILFYLLSIFDFTELQYFLDEYGSIGSEYINELDISFLQYGMQVSLLFISSFYPLYFFLSWLMKRRSMKIQQENILKVREQLLPTGDVVGEMMRRKI</sequence>
<evidence type="ECO:0000256" key="2">
    <source>
        <dbReference type="SAM" id="Phobius"/>
    </source>
</evidence>
<name>A0A2A4TBK5_9DELT</name>
<keyword evidence="2" id="KW-0472">Membrane</keyword>
<gene>
    <name evidence="3" type="ORF">COB67_00210</name>
</gene>
<protein>
    <submittedName>
        <fullName evidence="3">Uncharacterized protein</fullName>
    </submittedName>
</protein>
<feature type="transmembrane region" description="Helical" evidence="2">
    <location>
        <begin position="216"/>
        <end position="238"/>
    </location>
</feature>
<feature type="region of interest" description="Disordered" evidence="1">
    <location>
        <begin position="1"/>
        <end position="46"/>
    </location>
</feature>
<dbReference type="AlphaFoldDB" id="A0A2A4TBK5"/>
<evidence type="ECO:0000313" key="4">
    <source>
        <dbReference type="Proteomes" id="UP000218113"/>
    </source>
</evidence>